<sequence>MTRAQAAEPETCTYSTYRWNVDLRRSVDHRIVRHPYSALRDEEIDPATGCTVCEEDQRVVDVPPLQPFRLCARLADRVEKALAELIDAGEPIHTVQGYRVGRSRGDVDEHGNRTRFSNHSYGIAIDINPDQNGLYTDCVRFGPGCRLLRGGPWRPGQPGSLTPDGAIVLTFKALGFRWGGEIAGR</sequence>
<dbReference type="GO" id="GO:0008233">
    <property type="term" value="F:peptidase activity"/>
    <property type="evidence" value="ECO:0007669"/>
    <property type="project" value="InterPro"/>
</dbReference>
<dbReference type="InterPro" id="IPR009045">
    <property type="entry name" value="Zn_M74/Hedgehog-like"/>
</dbReference>
<accession>A0AAE4ZA62</accession>
<dbReference type="SUPFAM" id="SSF55166">
    <property type="entry name" value="Hedgehog/DD-peptidase"/>
    <property type="match status" value="1"/>
</dbReference>
<organism evidence="2 3">
    <name type="scientific">Candidatus Kutchimonas denitrificans</name>
    <dbReference type="NCBI Taxonomy" id="3056748"/>
    <lineage>
        <taxon>Bacteria</taxon>
        <taxon>Pseudomonadati</taxon>
        <taxon>Gemmatimonadota</taxon>
        <taxon>Gemmatimonadia</taxon>
        <taxon>Candidatus Palauibacterales</taxon>
        <taxon>Candidatus Palauibacteraceae</taxon>
        <taxon>Candidatus Kutchimonas</taxon>
    </lineage>
</organism>
<evidence type="ECO:0000313" key="2">
    <source>
        <dbReference type="EMBL" id="NIR75382.1"/>
    </source>
</evidence>
<feature type="non-terminal residue" evidence="2">
    <location>
        <position position="185"/>
    </location>
</feature>
<feature type="domain" description="Peptidase M15C" evidence="1">
    <location>
        <begin position="113"/>
        <end position="181"/>
    </location>
</feature>
<dbReference type="Pfam" id="PF13539">
    <property type="entry name" value="Peptidase_M15_4"/>
    <property type="match status" value="1"/>
</dbReference>
<evidence type="ECO:0000313" key="3">
    <source>
        <dbReference type="Proteomes" id="UP000702544"/>
    </source>
</evidence>
<comment type="caution">
    <text evidence="2">The sequence shown here is derived from an EMBL/GenBank/DDBJ whole genome shotgun (WGS) entry which is preliminary data.</text>
</comment>
<evidence type="ECO:0000259" key="1">
    <source>
        <dbReference type="Pfam" id="PF13539"/>
    </source>
</evidence>
<dbReference type="EMBL" id="JAACAK010000079">
    <property type="protein sequence ID" value="NIR75382.1"/>
    <property type="molecule type" value="Genomic_DNA"/>
</dbReference>
<name>A0AAE4ZA62_9BACT</name>
<reference evidence="2 3" key="1">
    <citation type="submission" date="2020-01" db="EMBL/GenBank/DDBJ databases">
        <title>Genomes assembled from Gulf of Kutch pelagic sediment metagenomes.</title>
        <authorList>
            <person name="Chandrashekar M."/>
            <person name="Mahajan M.S."/>
            <person name="Dave K.J."/>
            <person name="Vatsa P."/>
            <person name="Nathani N.M."/>
        </authorList>
    </citation>
    <scope>NUCLEOTIDE SEQUENCE [LARGE SCALE GENOMIC DNA]</scope>
    <source>
        <strain evidence="2">KS3-K002</strain>
    </source>
</reference>
<gene>
    <name evidence="2" type="ORF">GWO12_09790</name>
</gene>
<protein>
    <submittedName>
        <fullName evidence="2">M15 family metallopeptidase</fullName>
    </submittedName>
</protein>
<dbReference type="InterPro" id="IPR039561">
    <property type="entry name" value="Peptidase_M15C"/>
</dbReference>
<dbReference type="Proteomes" id="UP000702544">
    <property type="component" value="Unassembled WGS sequence"/>
</dbReference>
<proteinExistence type="predicted"/>
<dbReference type="AlphaFoldDB" id="A0AAE4ZA62"/>
<dbReference type="Gene3D" id="3.30.1380.10">
    <property type="match status" value="1"/>
</dbReference>